<dbReference type="OrthoDB" id="6150559at2759"/>
<dbReference type="InterPro" id="IPR009057">
    <property type="entry name" value="Homeodomain-like_sf"/>
</dbReference>
<evidence type="ECO:0000259" key="1">
    <source>
        <dbReference type="Pfam" id="PF05225"/>
    </source>
</evidence>
<dbReference type="GeneID" id="129927371"/>
<dbReference type="SUPFAM" id="SSF46689">
    <property type="entry name" value="Homeodomain-like"/>
    <property type="match status" value="1"/>
</dbReference>
<organism evidence="2 3">
    <name type="scientific">Biomphalaria glabrata</name>
    <name type="common">Bloodfluke planorb</name>
    <name type="synonym">Freshwater snail</name>
    <dbReference type="NCBI Taxonomy" id="6526"/>
    <lineage>
        <taxon>Eukaryota</taxon>
        <taxon>Metazoa</taxon>
        <taxon>Spiralia</taxon>
        <taxon>Lophotrochozoa</taxon>
        <taxon>Mollusca</taxon>
        <taxon>Gastropoda</taxon>
        <taxon>Heterobranchia</taxon>
        <taxon>Euthyneura</taxon>
        <taxon>Panpulmonata</taxon>
        <taxon>Hygrophila</taxon>
        <taxon>Lymnaeoidea</taxon>
        <taxon>Planorbidae</taxon>
        <taxon>Biomphalaria</taxon>
    </lineage>
</organism>
<keyword evidence="2" id="KW-1185">Reference proteome</keyword>
<sequence>MFLKNHFLFLNSYAHVFFLHTEIFQSQNKYFLNQFARLYFIGSTSEFKVIMPRVYIRKTDKGKVPESVMIDAVTAVEKGMTVRHAAKEFNIARSTLINNIKKAKTSKSNQTSLCPNYQHSLIFNAEQENCLATYLARCSNMFYGLKTKKVRALALEMALVNNIKCFASWTTYSMAGREWLFGFMRRHPELSLRQPEATSLARATAFNKFNVNTFMSIYQLAELGGTAFLKASKKQNILSGFSGVWPLDKGIFSDDEFLPSDVTDRPMVADPELPDIDIARPRAHCSSSSPNTDTPFVPDATPHEDTSINVLAICQSDFR</sequence>
<dbReference type="AlphaFoldDB" id="A0A9W3AXV3"/>
<name>A0A9W3AXV3_BIOGL</name>
<feature type="domain" description="HTH psq-type" evidence="1">
    <location>
        <begin position="69"/>
        <end position="109"/>
    </location>
</feature>
<dbReference type="Gene3D" id="1.10.10.60">
    <property type="entry name" value="Homeodomain-like"/>
    <property type="match status" value="1"/>
</dbReference>
<gene>
    <name evidence="3" type="primary">LOC129927371</name>
</gene>
<accession>A0A9W3AXV3</accession>
<dbReference type="RefSeq" id="XP_055892060.1">
    <property type="nucleotide sequence ID" value="XM_056036085.1"/>
</dbReference>
<protein>
    <submittedName>
        <fullName evidence="3">Uncharacterized protein LOC129927371 isoform X1</fullName>
    </submittedName>
</protein>
<dbReference type="Pfam" id="PF05225">
    <property type="entry name" value="HTH_psq"/>
    <property type="match status" value="1"/>
</dbReference>
<evidence type="ECO:0000313" key="2">
    <source>
        <dbReference type="Proteomes" id="UP001165740"/>
    </source>
</evidence>
<proteinExistence type="predicted"/>
<dbReference type="InterPro" id="IPR007889">
    <property type="entry name" value="HTH_Psq"/>
</dbReference>
<evidence type="ECO:0000313" key="3">
    <source>
        <dbReference type="RefSeq" id="XP_055892060.1"/>
    </source>
</evidence>
<dbReference type="Proteomes" id="UP001165740">
    <property type="component" value="Chromosome 7"/>
</dbReference>
<dbReference type="GO" id="GO:0003677">
    <property type="term" value="F:DNA binding"/>
    <property type="evidence" value="ECO:0007669"/>
    <property type="project" value="InterPro"/>
</dbReference>
<reference evidence="3" key="1">
    <citation type="submission" date="2025-08" db="UniProtKB">
        <authorList>
            <consortium name="RefSeq"/>
        </authorList>
    </citation>
    <scope>IDENTIFICATION</scope>
</reference>